<proteinExistence type="predicted"/>
<evidence type="ECO:0000313" key="2">
    <source>
        <dbReference type="EMBL" id="EHY65922.1"/>
    </source>
</evidence>
<reference evidence="2" key="1">
    <citation type="submission" date="2011-03" db="EMBL/GenBank/DDBJ databases">
        <title>The Genome Sequence of Nematocida sp1 strain ERTm2.</title>
        <authorList>
            <consortium name="The Broad Institute Genome Sequencing Platform"/>
            <consortium name="The Broad Institute Genome Sequencing Center for Infectious Disease"/>
            <person name="Cuomo C."/>
            <person name="Troemel E."/>
            <person name="Young S.K."/>
            <person name="Zeng Q."/>
            <person name="Gargeya S."/>
            <person name="Fitzgerald M."/>
            <person name="Haas B."/>
            <person name="Abouelleil A."/>
            <person name="Alvarado L."/>
            <person name="Arachchi H.M."/>
            <person name="Berlin A."/>
            <person name="Brown A."/>
            <person name="Chapman S.B."/>
            <person name="Chen Z."/>
            <person name="Dunbar C."/>
            <person name="Freedman E."/>
            <person name="Gearin G."/>
            <person name="Gellesch M."/>
            <person name="Goldberg J."/>
            <person name="Griggs A."/>
            <person name="Gujja S."/>
            <person name="Heilman E.R."/>
            <person name="Heiman D."/>
            <person name="Howarth C."/>
            <person name="Larson L."/>
            <person name="Lui A."/>
            <person name="MacDonald P.J.P."/>
            <person name="Mehta T."/>
            <person name="Montmayeur A."/>
            <person name="Murphy C."/>
            <person name="Neiman D."/>
            <person name="Pearson M."/>
            <person name="Priest M."/>
            <person name="Roberts A."/>
            <person name="Saif S."/>
            <person name="Shea T."/>
            <person name="Shenoy N."/>
            <person name="Sisk P."/>
            <person name="Stolte C."/>
            <person name="Sykes S."/>
            <person name="White J."/>
            <person name="Yandava C."/>
            <person name="Wortman J."/>
            <person name="Nusbaum C."/>
            <person name="Birren B."/>
        </authorList>
    </citation>
    <scope>NUCLEOTIDE SEQUENCE</scope>
    <source>
        <strain evidence="2">ERTm2</strain>
    </source>
</reference>
<dbReference type="HOGENOM" id="CLU_1928164_0_0_1"/>
<organism evidence="2">
    <name type="scientific">Nematocida ausubeli (strain ATCC PRA-371 / ERTm2)</name>
    <name type="common">Nematode killer fungus</name>
    <dbReference type="NCBI Taxonomy" id="1913371"/>
    <lineage>
        <taxon>Eukaryota</taxon>
        <taxon>Fungi</taxon>
        <taxon>Fungi incertae sedis</taxon>
        <taxon>Microsporidia</taxon>
        <taxon>Nematocida</taxon>
    </lineage>
</organism>
<protein>
    <submittedName>
        <fullName evidence="2">Uncharacterized protein</fullName>
    </submittedName>
</protein>
<keyword evidence="1" id="KW-0732">Signal</keyword>
<dbReference type="Proteomes" id="UP000005622">
    <property type="component" value="Unassembled WGS sequence"/>
</dbReference>
<evidence type="ECO:0000256" key="1">
    <source>
        <dbReference type="SAM" id="SignalP"/>
    </source>
</evidence>
<name>H8ZAL9_NEMA1</name>
<accession>H8ZAL9</accession>
<sequence length="131" mass="15353">MHLNEFWFYYLRIVFCVVSQSMARTIKSLLLAGDSEDLESALENRVSALLIEPAQSDKRLLQVNSEEMKKESVFIQGRETLKRIFSVMDETEDVEDLKKELQPILQENMHLINKKEFLQFILQMPKGCARK</sequence>
<feature type="signal peptide" evidence="1">
    <location>
        <begin position="1"/>
        <end position="23"/>
    </location>
</feature>
<dbReference type="EMBL" id="JH604634">
    <property type="protein sequence ID" value="EHY65922.1"/>
    <property type="molecule type" value="Genomic_DNA"/>
</dbReference>
<dbReference type="AlphaFoldDB" id="H8ZAL9"/>
<gene>
    <name evidence="2" type="ORF">NERG_00618</name>
</gene>
<feature type="chain" id="PRO_5003617787" evidence="1">
    <location>
        <begin position="24"/>
        <end position="131"/>
    </location>
</feature>